<feature type="domain" description="Dienelactone hydrolase" evidence="1">
    <location>
        <begin position="273"/>
        <end position="327"/>
    </location>
</feature>
<dbReference type="KEGG" id="fax:FUAX_03470"/>
<dbReference type="InterPro" id="IPR029058">
    <property type="entry name" value="AB_hydrolase_fold"/>
</dbReference>
<dbReference type="RefSeq" id="WP_338393209.1">
    <property type="nucleotide sequence ID" value="NZ_AP025314.1"/>
</dbReference>
<organism evidence="2 3">
    <name type="scientific">Fulvitalea axinellae</name>
    <dbReference type="NCBI Taxonomy" id="1182444"/>
    <lineage>
        <taxon>Bacteria</taxon>
        <taxon>Pseudomonadati</taxon>
        <taxon>Bacteroidota</taxon>
        <taxon>Cytophagia</taxon>
        <taxon>Cytophagales</taxon>
        <taxon>Persicobacteraceae</taxon>
        <taxon>Fulvitalea</taxon>
    </lineage>
</organism>
<name>A0AAU9DAQ7_9BACT</name>
<dbReference type="Pfam" id="PF01738">
    <property type="entry name" value="DLH"/>
    <property type="match status" value="1"/>
</dbReference>
<evidence type="ECO:0000259" key="1">
    <source>
        <dbReference type="Pfam" id="PF01738"/>
    </source>
</evidence>
<proteinExistence type="predicted"/>
<accession>A0AAU9DAQ7</accession>
<gene>
    <name evidence="2" type="ORF">FUAX_03470</name>
</gene>
<dbReference type="PANTHER" id="PTHR43265:SF1">
    <property type="entry name" value="ESTERASE ESTD"/>
    <property type="match status" value="1"/>
</dbReference>
<evidence type="ECO:0000313" key="2">
    <source>
        <dbReference type="EMBL" id="BDD07915.1"/>
    </source>
</evidence>
<dbReference type="Proteomes" id="UP001348817">
    <property type="component" value="Chromosome"/>
</dbReference>
<dbReference type="Gene3D" id="3.40.50.1820">
    <property type="entry name" value="alpha/beta hydrolase"/>
    <property type="match status" value="1"/>
</dbReference>
<dbReference type="PANTHER" id="PTHR43265">
    <property type="entry name" value="ESTERASE ESTD"/>
    <property type="match status" value="1"/>
</dbReference>
<dbReference type="InterPro" id="IPR002925">
    <property type="entry name" value="Dienelactn_hydro"/>
</dbReference>
<protein>
    <recommendedName>
        <fullName evidence="1">Dienelactone hydrolase domain-containing protein</fullName>
    </recommendedName>
</protein>
<sequence>MRTKNIFKRKNIIKTLTILFTTLIAIDTYSQDTKELLDFEFKEIKLSGVLNLPTDAEPKGIVLIVHGDGKTNAVKGNWWYDVRMAILKAGYATYMWDKMGCGNSGGSYKNGRPIENEAQEVISAIKHLKESKIKGSKKIGLWGISRAGWINPTVIDQYNNIDFWISVSGVDDDETFKYLLEQNLRINGSPKDSINIIMNEWHNSILLSRGGASYTYYLSATKNLRENKFWKKITNGGISEESYYEYQKNLQNTTLDKDSELPLYLENFDQMLSRITIPVLALFGETDTAVDWTKTKALYEKTLKTKADLTVKTFPNCNHNMWQAKTGAIYEFEDKNWEYVRCDGFLDSITNWLNDLN</sequence>
<dbReference type="EMBL" id="AP025314">
    <property type="protein sequence ID" value="BDD07915.1"/>
    <property type="molecule type" value="Genomic_DNA"/>
</dbReference>
<dbReference type="InterPro" id="IPR053145">
    <property type="entry name" value="AB_hydrolase_Est10"/>
</dbReference>
<dbReference type="AlphaFoldDB" id="A0AAU9DAQ7"/>
<dbReference type="GO" id="GO:0052689">
    <property type="term" value="F:carboxylic ester hydrolase activity"/>
    <property type="evidence" value="ECO:0007669"/>
    <property type="project" value="TreeGrafter"/>
</dbReference>
<reference evidence="2 3" key="1">
    <citation type="submission" date="2021-12" db="EMBL/GenBank/DDBJ databases">
        <title>Genome sequencing of bacteria with rrn-lacking chromosome and rrn-plasmid.</title>
        <authorList>
            <person name="Anda M."/>
            <person name="Iwasaki W."/>
        </authorList>
    </citation>
    <scope>NUCLEOTIDE SEQUENCE [LARGE SCALE GENOMIC DNA]</scope>
    <source>
        <strain evidence="2 3">DSM 100852</strain>
    </source>
</reference>
<keyword evidence="3" id="KW-1185">Reference proteome</keyword>
<evidence type="ECO:0000313" key="3">
    <source>
        <dbReference type="Proteomes" id="UP001348817"/>
    </source>
</evidence>
<dbReference type="SUPFAM" id="SSF53474">
    <property type="entry name" value="alpha/beta-Hydrolases"/>
    <property type="match status" value="1"/>
</dbReference>